<sequence length="66" mass="7624">MITIELNTLEEALHIQNVAALNISKYQQNQVEGQECQQNSNIRLWQDIRRQAGLEMKAISERGERA</sequence>
<name>A0AA36UUW5_VIBAL</name>
<organism evidence="1 2">
    <name type="scientific">Vibrio alginolyticus</name>
    <dbReference type="NCBI Taxonomy" id="663"/>
    <lineage>
        <taxon>Bacteria</taxon>
        <taxon>Pseudomonadati</taxon>
        <taxon>Pseudomonadota</taxon>
        <taxon>Gammaproteobacteria</taxon>
        <taxon>Vibrionales</taxon>
        <taxon>Vibrionaceae</taxon>
        <taxon>Vibrio</taxon>
    </lineage>
</organism>
<accession>A0AA36UUW5</accession>
<evidence type="ECO:0000313" key="2">
    <source>
        <dbReference type="Proteomes" id="UP000714625"/>
    </source>
</evidence>
<dbReference type="RefSeq" id="WP_064368671.1">
    <property type="nucleotide sequence ID" value="NZ_CP013484.1"/>
</dbReference>
<dbReference type="EMBL" id="AAXMUW010000033">
    <property type="protein sequence ID" value="EGQ9136599.1"/>
    <property type="molecule type" value="Genomic_DNA"/>
</dbReference>
<proteinExistence type="predicted"/>
<dbReference type="AlphaFoldDB" id="A0AA36UUW5"/>
<reference evidence="1" key="1">
    <citation type="submission" date="2019-11" db="EMBL/GenBank/DDBJ databases">
        <authorList>
            <consortium name="PulseNet: The National Subtyping Network for Foodborne Disease Surveillance"/>
            <person name="Tarr C.L."/>
            <person name="Trees E."/>
            <person name="Katz L.S."/>
            <person name="Carleton-Romer H.A."/>
            <person name="Stroika S."/>
            <person name="Kucerova Z."/>
            <person name="Roache K.F."/>
            <person name="Sabol A.L."/>
            <person name="Besser J."/>
            <person name="Gerner-Smidt P."/>
        </authorList>
    </citation>
    <scope>NUCLEOTIDE SEQUENCE</scope>
    <source>
        <strain evidence="1">PNUSAV001129</strain>
    </source>
</reference>
<gene>
    <name evidence="1" type="ORF">GHY86_15810</name>
</gene>
<evidence type="ECO:0000313" key="1">
    <source>
        <dbReference type="EMBL" id="EGQ9136599.1"/>
    </source>
</evidence>
<protein>
    <submittedName>
        <fullName evidence="1">Uncharacterized protein</fullName>
    </submittedName>
</protein>
<dbReference type="Proteomes" id="UP000714625">
    <property type="component" value="Unassembled WGS sequence"/>
</dbReference>
<comment type="caution">
    <text evidence="1">The sequence shown here is derived from an EMBL/GenBank/DDBJ whole genome shotgun (WGS) entry which is preliminary data.</text>
</comment>